<organism evidence="1 2">
    <name type="scientific">Nitzschia inconspicua</name>
    <dbReference type="NCBI Taxonomy" id="303405"/>
    <lineage>
        <taxon>Eukaryota</taxon>
        <taxon>Sar</taxon>
        <taxon>Stramenopiles</taxon>
        <taxon>Ochrophyta</taxon>
        <taxon>Bacillariophyta</taxon>
        <taxon>Bacillariophyceae</taxon>
        <taxon>Bacillariophycidae</taxon>
        <taxon>Bacillariales</taxon>
        <taxon>Bacillariaceae</taxon>
        <taxon>Nitzschia</taxon>
    </lineage>
</organism>
<reference evidence="1" key="2">
    <citation type="submission" date="2021-04" db="EMBL/GenBank/DDBJ databases">
        <authorList>
            <person name="Podell S."/>
        </authorList>
    </citation>
    <scope>NUCLEOTIDE SEQUENCE</scope>
    <source>
        <strain evidence="1">Hildebrandi</strain>
    </source>
</reference>
<dbReference type="EMBL" id="JAGRRH010000014">
    <property type="protein sequence ID" value="KAG7359165.1"/>
    <property type="molecule type" value="Genomic_DNA"/>
</dbReference>
<dbReference type="AlphaFoldDB" id="A0A9K3LB78"/>
<protein>
    <submittedName>
        <fullName evidence="1">Uncharacterized protein</fullName>
    </submittedName>
</protein>
<reference evidence="1" key="1">
    <citation type="journal article" date="2021" name="Sci. Rep.">
        <title>Diploid genomic architecture of Nitzschia inconspicua, an elite biomass production diatom.</title>
        <authorList>
            <person name="Oliver A."/>
            <person name="Podell S."/>
            <person name="Pinowska A."/>
            <person name="Traller J.C."/>
            <person name="Smith S.R."/>
            <person name="McClure R."/>
            <person name="Beliaev A."/>
            <person name="Bohutskyi P."/>
            <person name="Hill E.A."/>
            <person name="Rabines A."/>
            <person name="Zheng H."/>
            <person name="Allen L.Z."/>
            <person name="Kuo A."/>
            <person name="Grigoriev I.V."/>
            <person name="Allen A.E."/>
            <person name="Hazlebeck D."/>
            <person name="Allen E.E."/>
        </authorList>
    </citation>
    <scope>NUCLEOTIDE SEQUENCE</scope>
    <source>
        <strain evidence="1">Hildebrandi</strain>
    </source>
</reference>
<evidence type="ECO:0000313" key="1">
    <source>
        <dbReference type="EMBL" id="KAG7359165.1"/>
    </source>
</evidence>
<sequence length="472" mass="52689">MPPVLDPTKSKVDGLAFLGLSLARYHDEGHPDSVTHQTAFDLNQVLDRDYEFLFSTNDDGWLVGGGEPGPPTTYKLAAKDSAHVEIMRIGTYRKDWGGVPLEEIVSVMQSGEILIPQIEALPTAVVANPDNPPELEIRFDMEPEIPNFEDLNAPLPTNWQLRFLHNQFFKKFIFPSRFCPGAFHSTILRKAEFRSEEHRKKYFAKCDTAIAEWRKAGPQPLNTIPRSLTGEPLERPTLEQLASKKSDLSYPDDEQIAEAEEKKDDESFAPNQGATRVTNLEVSLAVTESVADDGTCVVNVGDVVFTAYGEGKVVSTKMESESVEVELPYGRLFVRLTESLVKKEVLSADKLSEPKAVSEVPVPASECHSGIWLFTDRENITHFFKPNFFPPYNTPEKKKIILDVLREEWDEKTLSWKPCGQGSMTKRKATTNPAMLDISPLSQLDELMDGVLSTINGCCTPQANATNDGDRK</sequence>
<comment type="caution">
    <text evidence="1">The sequence shown here is derived from an EMBL/GenBank/DDBJ whole genome shotgun (WGS) entry which is preliminary data.</text>
</comment>
<accession>A0A9K3LB78</accession>
<name>A0A9K3LB78_9STRA</name>
<gene>
    <name evidence="1" type="ORF">IV203_015754</name>
</gene>
<dbReference type="Proteomes" id="UP000693970">
    <property type="component" value="Unassembled WGS sequence"/>
</dbReference>
<dbReference type="OrthoDB" id="37387at2759"/>
<keyword evidence="2" id="KW-1185">Reference proteome</keyword>
<evidence type="ECO:0000313" key="2">
    <source>
        <dbReference type="Proteomes" id="UP000693970"/>
    </source>
</evidence>
<proteinExistence type="predicted"/>